<dbReference type="Gene3D" id="2.30.30.60">
    <property type="match status" value="1"/>
</dbReference>
<dbReference type="InterPro" id="IPR049278">
    <property type="entry name" value="MS_channel_C"/>
</dbReference>
<dbReference type="InterPro" id="IPR006685">
    <property type="entry name" value="MscS_channel_2nd"/>
</dbReference>
<protein>
    <submittedName>
        <fullName evidence="12">Mechanosensitive ion channel family protein</fullName>
    </submittedName>
</protein>
<dbReference type="Pfam" id="PF21082">
    <property type="entry name" value="MS_channel_3rd"/>
    <property type="match status" value="1"/>
</dbReference>
<dbReference type="SUPFAM" id="SSF82689">
    <property type="entry name" value="Mechanosensitive channel protein MscS (YggB), C-terminal domain"/>
    <property type="match status" value="1"/>
</dbReference>
<sequence length="446" mass="47941">MPPWTALLSMPASLPRNPLVPSPEASEGGEPTTEPTGTGEEIAEALREQPCGTQDLTVCGLLNRAVGDIELAQTLAGIVNPLLLIVAVVVVAAVLRYVLHRVINRTVRRIESDHEASAGRRRRGRLDFLESPDPITRERKVQRAQAIGSILRAFVSVVVWTAAVFVILPTLGVNITGLVAGAGIVGIALGFGAQTLVQDFISGLFMIAEDQYGVGDVIDMGEATGVVEAVGLRVTRLRAVDGTVWHVRNGEVVRVGNMSQGWSRAVLDVDVAYGEDLTQVMEVLKDLGHQMRTDPDWSQHFLDEPEVWGVEALAADGITVRMIIKTVPLKQWVVAREMRRRIKYRFDTLGIEIPFPQRTVWMRTEGPGSEDEPAEAERVGGGAAAAPSPPARRRTGPVPTTGDDIPPAPQSTRGEADVAQEDAPEPGQGEPFGASETAGPGERPRA</sequence>
<feature type="region of interest" description="Disordered" evidence="7">
    <location>
        <begin position="362"/>
        <end position="446"/>
    </location>
</feature>
<evidence type="ECO:0000313" key="12">
    <source>
        <dbReference type="EMBL" id="MFC5380297.1"/>
    </source>
</evidence>
<name>A0ABW0GKS8_9MICO</name>
<feature type="compositionally biased region" description="Low complexity" evidence="7">
    <location>
        <begin position="23"/>
        <end position="39"/>
    </location>
</feature>
<evidence type="ECO:0000256" key="2">
    <source>
        <dbReference type="ARBA" id="ARBA00008017"/>
    </source>
</evidence>
<keyword evidence="5 8" id="KW-1133">Transmembrane helix</keyword>
<dbReference type="SUPFAM" id="SSF82861">
    <property type="entry name" value="Mechanosensitive channel protein MscS (YggB), transmembrane region"/>
    <property type="match status" value="1"/>
</dbReference>
<organism evidence="12 13">
    <name type="scientific">Aquipuribacter nitratireducens</name>
    <dbReference type="NCBI Taxonomy" id="650104"/>
    <lineage>
        <taxon>Bacteria</taxon>
        <taxon>Bacillati</taxon>
        <taxon>Actinomycetota</taxon>
        <taxon>Actinomycetes</taxon>
        <taxon>Micrococcales</taxon>
        <taxon>Intrasporangiaceae</taxon>
        <taxon>Aquipuribacter</taxon>
    </lineage>
</organism>
<evidence type="ECO:0000256" key="5">
    <source>
        <dbReference type="ARBA" id="ARBA00022989"/>
    </source>
</evidence>
<feature type="transmembrane region" description="Helical" evidence="8">
    <location>
        <begin position="149"/>
        <end position="169"/>
    </location>
</feature>
<feature type="transmembrane region" description="Helical" evidence="8">
    <location>
        <begin position="175"/>
        <end position="197"/>
    </location>
</feature>
<keyword evidence="6 8" id="KW-0472">Membrane</keyword>
<feature type="region of interest" description="Disordered" evidence="7">
    <location>
        <begin position="15"/>
        <end position="39"/>
    </location>
</feature>
<evidence type="ECO:0000256" key="4">
    <source>
        <dbReference type="ARBA" id="ARBA00022692"/>
    </source>
</evidence>
<dbReference type="PANTHER" id="PTHR30460">
    <property type="entry name" value="MODERATE CONDUCTANCE MECHANOSENSITIVE CHANNEL YBIO"/>
    <property type="match status" value="1"/>
</dbReference>
<reference evidence="13" key="1">
    <citation type="journal article" date="2019" name="Int. J. Syst. Evol. Microbiol.">
        <title>The Global Catalogue of Microorganisms (GCM) 10K type strain sequencing project: providing services to taxonomists for standard genome sequencing and annotation.</title>
        <authorList>
            <consortium name="The Broad Institute Genomics Platform"/>
            <consortium name="The Broad Institute Genome Sequencing Center for Infectious Disease"/>
            <person name="Wu L."/>
            <person name="Ma J."/>
        </authorList>
    </citation>
    <scope>NUCLEOTIDE SEQUENCE [LARGE SCALE GENOMIC DNA]</scope>
    <source>
        <strain evidence="13">CCUG 43114</strain>
    </source>
</reference>
<evidence type="ECO:0000259" key="10">
    <source>
        <dbReference type="Pfam" id="PF21082"/>
    </source>
</evidence>
<gene>
    <name evidence="12" type="ORF">ACFPJ6_05800</name>
</gene>
<feature type="domain" description="Mechanosensitive ion channel MscS" evidence="9">
    <location>
        <begin position="195"/>
        <end position="259"/>
    </location>
</feature>
<dbReference type="RefSeq" id="WP_340267289.1">
    <property type="nucleotide sequence ID" value="NZ_JBBEOG010000001.1"/>
</dbReference>
<evidence type="ECO:0000259" key="9">
    <source>
        <dbReference type="Pfam" id="PF00924"/>
    </source>
</evidence>
<dbReference type="Pfam" id="PF00924">
    <property type="entry name" value="MS_channel_2nd"/>
    <property type="match status" value="1"/>
</dbReference>
<dbReference type="InterPro" id="IPR023408">
    <property type="entry name" value="MscS_beta-dom_sf"/>
</dbReference>
<evidence type="ECO:0000256" key="6">
    <source>
        <dbReference type="ARBA" id="ARBA00023136"/>
    </source>
</evidence>
<keyword evidence="13" id="KW-1185">Reference proteome</keyword>
<comment type="similarity">
    <text evidence="2">Belongs to the MscS (TC 1.A.23) family.</text>
</comment>
<dbReference type="InterPro" id="IPR011066">
    <property type="entry name" value="MscS_channel_C_sf"/>
</dbReference>
<feature type="domain" description="Mechanosensitive ion channel transmembrane helices 2/3" evidence="11">
    <location>
        <begin position="155"/>
        <end position="194"/>
    </location>
</feature>
<dbReference type="InterPro" id="IPR045276">
    <property type="entry name" value="YbiO_bact"/>
</dbReference>
<feature type="domain" description="Mechanosensitive ion channel MscS C-terminal" evidence="10">
    <location>
        <begin position="266"/>
        <end position="353"/>
    </location>
</feature>
<evidence type="ECO:0000259" key="11">
    <source>
        <dbReference type="Pfam" id="PF21088"/>
    </source>
</evidence>
<accession>A0ABW0GKS8</accession>
<keyword evidence="4 8" id="KW-0812">Transmembrane</keyword>
<dbReference type="InterPro" id="IPR049142">
    <property type="entry name" value="MS_channel_1st"/>
</dbReference>
<evidence type="ECO:0000256" key="7">
    <source>
        <dbReference type="SAM" id="MobiDB-lite"/>
    </source>
</evidence>
<dbReference type="Pfam" id="PF21088">
    <property type="entry name" value="MS_channel_1st"/>
    <property type="match status" value="1"/>
</dbReference>
<dbReference type="InterPro" id="IPR010920">
    <property type="entry name" value="LSM_dom_sf"/>
</dbReference>
<keyword evidence="3" id="KW-1003">Cell membrane</keyword>
<feature type="transmembrane region" description="Helical" evidence="8">
    <location>
        <begin position="78"/>
        <end position="99"/>
    </location>
</feature>
<proteinExistence type="inferred from homology"/>
<dbReference type="EMBL" id="JBHSLD010000006">
    <property type="protein sequence ID" value="MFC5380297.1"/>
    <property type="molecule type" value="Genomic_DNA"/>
</dbReference>
<evidence type="ECO:0000256" key="8">
    <source>
        <dbReference type="SAM" id="Phobius"/>
    </source>
</evidence>
<dbReference type="SUPFAM" id="SSF50182">
    <property type="entry name" value="Sm-like ribonucleoproteins"/>
    <property type="match status" value="1"/>
</dbReference>
<comment type="subcellular location">
    <subcellularLocation>
        <location evidence="1">Cell membrane</location>
        <topology evidence="1">Multi-pass membrane protein</topology>
    </subcellularLocation>
</comment>
<comment type="caution">
    <text evidence="12">The sequence shown here is derived from an EMBL/GenBank/DDBJ whole genome shotgun (WGS) entry which is preliminary data.</text>
</comment>
<dbReference type="Proteomes" id="UP001596122">
    <property type="component" value="Unassembled WGS sequence"/>
</dbReference>
<dbReference type="Gene3D" id="1.10.287.1260">
    <property type="match status" value="1"/>
</dbReference>
<evidence type="ECO:0000313" key="13">
    <source>
        <dbReference type="Proteomes" id="UP001596122"/>
    </source>
</evidence>
<dbReference type="PANTHER" id="PTHR30460:SF0">
    <property type="entry name" value="MODERATE CONDUCTANCE MECHANOSENSITIVE CHANNEL YBIO"/>
    <property type="match status" value="1"/>
</dbReference>
<evidence type="ECO:0000256" key="1">
    <source>
        <dbReference type="ARBA" id="ARBA00004651"/>
    </source>
</evidence>
<evidence type="ECO:0000256" key="3">
    <source>
        <dbReference type="ARBA" id="ARBA00022475"/>
    </source>
</evidence>
<dbReference type="InterPro" id="IPR011014">
    <property type="entry name" value="MscS_channel_TM-2"/>
</dbReference>
<dbReference type="Gene3D" id="3.30.70.100">
    <property type="match status" value="1"/>
</dbReference>